<protein>
    <submittedName>
        <fullName evidence="1">Uncharacterized protein</fullName>
    </submittedName>
</protein>
<reference evidence="1 2" key="1">
    <citation type="submission" date="2020-02" db="EMBL/GenBank/DDBJ databases">
        <authorList>
            <person name="Ferguson B K."/>
        </authorList>
    </citation>
    <scope>NUCLEOTIDE SEQUENCE [LARGE SCALE GENOMIC DNA]</scope>
</reference>
<dbReference type="EMBL" id="CADCXV010001263">
    <property type="protein sequence ID" value="CAB0043051.1"/>
    <property type="molecule type" value="Genomic_DNA"/>
</dbReference>
<dbReference type="OrthoDB" id="5979489at2759"/>
<name>A0A6H5J6F4_9HYME</name>
<dbReference type="Proteomes" id="UP000479190">
    <property type="component" value="Unassembled WGS sequence"/>
</dbReference>
<proteinExistence type="predicted"/>
<organism evidence="1 2">
    <name type="scientific">Trichogramma brassicae</name>
    <dbReference type="NCBI Taxonomy" id="86971"/>
    <lineage>
        <taxon>Eukaryota</taxon>
        <taxon>Metazoa</taxon>
        <taxon>Ecdysozoa</taxon>
        <taxon>Arthropoda</taxon>
        <taxon>Hexapoda</taxon>
        <taxon>Insecta</taxon>
        <taxon>Pterygota</taxon>
        <taxon>Neoptera</taxon>
        <taxon>Endopterygota</taxon>
        <taxon>Hymenoptera</taxon>
        <taxon>Apocrita</taxon>
        <taxon>Proctotrupomorpha</taxon>
        <taxon>Chalcidoidea</taxon>
        <taxon>Trichogrammatidae</taxon>
        <taxon>Trichogramma</taxon>
    </lineage>
</organism>
<evidence type="ECO:0000313" key="2">
    <source>
        <dbReference type="Proteomes" id="UP000479190"/>
    </source>
</evidence>
<evidence type="ECO:0000313" key="1">
    <source>
        <dbReference type="EMBL" id="CAB0043051.1"/>
    </source>
</evidence>
<dbReference type="AlphaFoldDB" id="A0A6H5J6F4"/>
<accession>A0A6H5J6F4</accession>
<sequence>MYIPLLYNSFQTIEIDIRDEHGQPIPFDGGTLTIILHFKYRPMSYDQIIQYGRGGGGVGSIYAGSRYQRGHGGIGCFLAGLFRLVLPVLQTGVKFLGKEALRTGLNIANDVSSENIPFKESLQSRVRETGNSLKRRAEEKLDKMMAGSGYKLQHSPTALQLIESSAGVRKLRKLTRCKKTS</sequence>
<gene>
    <name evidence="1" type="ORF">TBRA_LOCUS14639</name>
</gene>
<keyword evidence="2" id="KW-1185">Reference proteome</keyword>